<evidence type="ECO:0000313" key="7">
    <source>
        <dbReference type="Proteomes" id="UP001212841"/>
    </source>
</evidence>
<dbReference type="SUPFAM" id="SSF52172">
    <property type="entry name" value="CheY-like"/>
    <property type="match status" value="1"/>
</dbReference>
<evidence type="ECO:0000256" key="3">
    <source>
        <dbReference type="PROSITE-ProRule" id="PRU00169"/>
    </source>
</evidence>
<gene>
    <name evidence="6" type="ORF">HK097_010643</name>
</gene>
<accession>A0AAD5S7B5</accession>
<dbReference type="CDD" id="cd17546">
    <property type="entry name" value="REC_hyHK_CKI1_RcsC-like"/>
    <property type="match status" value="1"/>
</dbReference>
<dbReference type="InterPro" id="IPR011006">
    <property type="entry name" value="CheY-like_superfamily"/>
</dbReference>
<dbReference type="SMART" id="SM00388">
    <property type="entry name" value="HisKA"/>
    <property type="match status" value="1"/>
</dbReference>
<dbReference type="Pfam" id="PF00072">
    <property type="entry name" value="Response_reg"/>
    <property type="match status" value="1"/>
</dbReference>
<dbReference type="AlphaFoldDB" id="A0AAD5S7B5"/>
<feature type="modified residue" description="4-aspartylphosphate" evidence="3">
    <location>
        <position position="440"/>
    </location>
</feature>
<proteinExistence type="predicted"/>
<dbReference type="SMART" id="SM00448">
    <property type="entry name" value="REC"/>
    <property type="match status" value="1"/>
</dbReference>
<keyword evidence="1 3" id="KW-0597">Phosphoprotein</keyword>
<dbReference type="Gene3D" id="3.40.50.2300">
    <property type="match status" value="1"/>
</dbReference>
<feature type="domain" description="Response regulatory" evidence="5">
    <location>
        <begin position="391"/>
        <end position="509"/>
    </location>
</feature>
<dbReference type="GO" id="GO:0000155">
    <property type="term" value="F:phosphorelay sensor kinase activity"/>
    <property type="evidence" value="ECO:0007669"/>
    <property type="project" value="InterPro"/>
</dbReference>
<dbReference type="Gene3D" id="1.10.287.130">
    <property type="match status" value="1"/>
</dbReference>
<evidence type="ECO:0000259" key="5">
    <source>
        <dbReference type="PROSITE" id="PS50110"/>
    </source>
</evidence>
<keyword evidence="7" id="KW-1185">Reference proteome</keyword>
<dbReference type="InterPro" id="IPR036097">
    <property type="entry name" value="HisK_dim/P_sf"/>
</dbReference>
<protein>
    <recommendedName>
        <fullName evidence="8">Histidine kinase</fullName>
    </recommendedName>
</protein>
<dbReference type="EMBL" id="JADGJD010000805">
    <property type="protein sequence ID" value="KAJ3048362.1"/>
    <property type="molecule type" value="Genomic_DNA"/>
</dbReference>
<dbReference type="Pfam" id="PF02518">
    <property type="entry name" value="HATPase_c"/>
    <property type="match status" value="1"/>
</dbReference>
<dbReference type="PROSITE" id="PS50110">
    <property type="entry name" value="RESPONSE_REGULATORY"/>
    <property type="match status" value="1"/>
</dbReference>
<evidence type="ECO:0000259" key="4">
    <source>
        <dbReference type="PROSITE" id="PS50109"/>
    </source>
</evidence>
<dbReference type="InterPro" id="IPR036890">
    <property type="entry name" value="HATPase_C_sf"/>
</dbReference>
<reference evidence="6" key="1">
    <citation type="submission" date="2020-05" db="EMBL/GenBank/DDBJ databases">
        <title>Phylogenomic resolution of chytrid fungi.</title>
        <authorList>
            <person name="Stajich J.E."/>
            <person name="Amses K."/>
            <person name="Simmons R."/>
            <person name="Seto K."/>
            <person name="Myers J."/>
            <person name="Bonds A."/>
            <person name="Quandt C.A."/>
            <person name="Barry K."/>
            <person name="Liu P."/>
            <person name="Grigoriev I."/>
            <person name="Longcore J.E."/>
            <person name="James T.Y."/>
        </authorList>
    </citation>
    <scope>NUCLEOTIDE SEQUENCE</scope>
    <source>
        <strain evidence="6">JEL0318</strain>
    </source>
</reference>
<dbReference type="Gene3D" id="3.30.565.10">
    <property type="entry name" value="Histidine kinase-like ATPase, C-terminal domain"/>
    <property type="match status" value="1"/>
</dbReference>
<dbReference type="InterPro" id="IPR004358">
    <property type="entry name" value="Sig_transdc_His_kin-like_C"/>
</dbReference>
<evidence type="ECO:0000256" key="1">
    <source>
        <dbReference type="ARBA" id="ARBA00022553"/>
    </source>
</evidence>
<dbReference type="InterPro" id="IPR001789">
    <property type="entry name" value="Sig_transdc_resp-reg_receiver"/>
</dbReference>
<dbReference type="SUPFAM" id="SSF47384">
    <property type="entry name" value="Homodimeric domain of signal transducing histidine kinase"/>
    <property type="match status" value="1"/>
</dbReference>
<dbReference type="PROSITE" id="PS50109">
    <property type="entry name" value="HIS_KIN"/>
    <property type="match status" value="1"/>
</dbReference>
<dbReference type="Proteomes" id="UP001212841">
    <property type="component" value="Unassembled WGS sequence"/>
</dbReference>
<keyword evidence="2" id="KW-0902">Two-component regulatory system</keyword>
<dbReference type="InterPro" id="IPR003661">
    <property type="entry name" value="HisK_dim/P_dom"/>
</dbReference>
<evidence type="ECO:0008006" key="8">
    <source>
        <dbReference type="Google" id="ProtNLM"/>
    </source>
</evidence>
<dbReference type="SMART" id="SM00387">
    <property type="entry name" value="HATPase_c"/>
    <property type="match status" value="1"/>
</dbReference>
<dbReference type="PANTHER" id="PTHR45339">
    <property type="entry name" value="HYBRID SIGNAL TRANSDUCTION HISTIDINE KINASE J"/>
    <property type="match status" value="1"/>
</dbReference>
<dbReference type="PRINTS" id="PR00344">
    <property type="entry name" value="BCTRLSENSOR"/>
</dbReference>
<dbReference type="InterPro" id="IPR003594">
    <property type="entry name" value="HATPase_dom"/>
</dbReference>
<dbReference type="Pfam" id="PF00512">
    <property type="entry name" value="HisKA"/>
    <property type="match status" value="1"/>
</dbReference>
<dbReference type="CDD" id="cd00082">
    <property type="entry name" value="HisKA"/>
    <property type="match status" value="1"/>
</dbReference>
<evidence type="ECO:0000256" key="2">
    <source>
        <dbReference type="ARBA" id="ARBA00023012"/>
    </source>
</evidence>
<organism evidence="6 7">
    <name type="scientific">Rhizophlyctis rosea</name>
    <dbReference type="NCBI Taxonomy" id="64517"/>
    <lineage>
        <taxon>Eukaryota</taxon>
        <taxon>Fungi</taxon>
        <taxon>Fungi incertae sedis</taxon>
        <taxon>Chytridiomycota</taxon>
        <taxon>Chytridiomycota incertae sedis</taxon>
        <taxon>Chytridiomycetes</taxon>
        <taxon>Rhizophlyctidales</taxon>
        <taxon>Rhizophlyctidaceae</taxon>
        <taxon>Rhizophlyctis</taxon>
    </lineage>
</organism>
<feature type="domain" description="Histidine kinase" evidence="4">
    <location>
        <begin position="127"/>
        <end position="349"/>
    </location>
</feature>
<evidence type="ECO:0000313" key="6">
    <source>
        <dbReference type="EMBL" id="KAJ3048362.1"/>
    </source>
</evidence>
<dbReference type="PANTHER" id="PTHR45339:SF1">
    <property type="entry name" value="HYBRID SIGNAL TRANSDUCTION HISTIDINE KINASE J"/>
    <property type="match status" value="1"/>
</dbReference>
<dbReference type="InterPro" id="IPR005467">
    <property type="entry name" value="His_kinase_dom"/>
</dbReference>
<dbReference type="SUPFAM" id="SSF55874">
    <property type="entry name" value="ATPase domain of HSP90 chaperone/DNA topoisomerase II/histidine kinase"/>
    <property type="match status" value="1"/>
</dbReference>
<dbReference type="CDD" id="cd16922">
    <property type="entry name" value="HATPase_EvgS-ArcB-TorS-like"/>
    <property type="match status" value="1"/>
</dbReference>
<feature type="non-terminal residue" evidence="6">
    <location>
        <position position="1"/>
    </location>
</feature>
<name>A0AAD5S7B5_9FUNG</name>
<sequence>KGVESLLQESFFAALAEVPHPVVVLDMEGGCLYKNDDFLETIGDVQKLESAVPWNMRSAFSQQFRKSLHNRRKFTISTSMLTITHGKTNVTVSAKPRTNHDRLSEWTATVTMDSSTTDHVESDYLDHVSHELRTPLHGILGMLELLRATKLDAEQMECLDHLQYSADTMHQIVNHLLEIPKLQCGMLELENKPFSLYELTKELTQTSRYGVKGKDVHLELQYHVAGGTRTFLGDGFRIRQILGNLLSNAVKFTDSGSIVLRVESEVLISGGQELSIFIVDTGRGIPEDALSRIFDAFTQFDKDARRRYSGTGLGLYYAYKMSEVMGGHVGVTSTLGHGSTFRFVVKLLPFDELLHKSERTEGRTVKTNEEGQVNGKMVAGNGELLTQHICRILIAEDNIINQKVLARMLDRIGLSHTVASNGDEAVKLAQAKAFDAVFMDCDMPVVDGFEATMAIRSSSSNLCASIPIIAVTASGGDNIKKRCLESGMNDVLIKPVNQNDISKALHKWLPRMDWNN</sequence>
<comment type="caution">
    <text evidence="6">The sequence shown here is derived from an EMBL/GenBank/DDBJ whole genome shotgun (WGS) entry which is preliminary data.</text>
</comment>
<dbReference type="FunFam" id="3.30.565.10:FF:000010">
    <property type="entry name" value="Sensor histidine kinase RcsC"/>
    <property type="match status" value="1"/>
</dbReference>